<proteinExistence type="predicted"/>
<keyword evidence="2" id="KW-1185">Reference proteome</keyword>
<comment type="caution">
    <text evidence="1">The sequence shown here is derived from an EMBL/GenBank/DDBJ whole genome shotgun (WGS) entry which is preliminary data.</text>
</comment>
<accession>A0A919TFI2</accession>
<gene>
    <name evidence="1" type="ORF">Ato02nite_061950</name>
</gene>
<organism evidence="1 2">
    <name type="scientific">Paractinoplanes toevensis</name>
    <dbReference type="NCBI Taxonomy" id="571911"/>
    <lineage>
        <taxon>Bacteria</taxon>
        <taxon>Bacillati</taxon>
        <taxon>Actinomycetota</taxon>
        <taxon>Actinomycetes</taxon>
        <taxon>Micromonosporales</taxon>
        <taxon>Micromonosporaceae</taxon>
        <taxon>Paractinoplanes</taxon>
    </lineage>
</organism>
<dbReference type="Proteomes" id="UP000677082">
    <property type="component" value="Unassembled WGS sequence"/>
</dbReference>
<reference evidence="1 2" key="1">
    <citation type="submission" date="2021-03" db="EMBL/GenBank/DDBJ databases">
        <title>Whole genome shotgun sequence of Actinoplanes toevensis NBRC 105298.</title>
        <authorList>
            <person name="Komaki H."/>
            <person name="Tamura T."/>
        </authorList>
    </citation>
    <scope>NUCLEOTIDE SEQUENCE [LARGE SCALE GENOMIC DNA]</scope>
    <source>
        <strain evidence="1 2">NBRC 105298</strain>
    </source>
</reference>
<protein>
    <submittedName>
        <fullName evidence="1">Uncharacterized protein</fullName>
    </submittedName>
</protein>
<evidence type="ECO:0000313" key="1">
    <source>
        <dbReference type="EMBL" id="GIM94402.1"/>
    </source>
</evidence>
<sequence length="112" mass="12390">MRHFLGLLAGLRDRGVPTAPAARLAPAAASMVAVWAVRWDWPDGVHEFIGPAVDLPAAAGLLSRQVKKWRRFPYRPDQSMVQLSLSDFWLHARHRPDCKAPDCPVVDVVVSA</sequence>
<dbReference type="RefSeq" id="WP_213010191.1">
    <property type="nucleotide sequence ID" value="NZ_BOQN01000081.1"/>
</dbReference>
<dbReference type="AlphaFoldDB" id="A0A919TFI2"/>
<evidence type="ECO:0000313" key="2">
    <source>
        <dbReference type="Proteomes" id="UP000677082"/>
    </source>
</evidence>
<dbReference type="EMBL" id="BOQN01000081">
    <property type="protein sequence ID" value="GIM94402.1"/>
    <property type="molecule type" value="Genomic_DNA"/>
</dbReference>
<name>A0A919TFI2_9ACTN</name>